<dbReference type="Gene3D" id="3.40.50.1820">
    <property type="entry name" value="alpha/beta hydrolase"/>
    <property type="match status" value="1"/>
</dbReference>
<dbReference type="EMBL" id="GG663363">
    <property type="protein sequence ID" value="EEH10910.1"/>
    <property type="molecule type" value="Genomic_DNA"/>
</dbReference>
<feature type="domain" description="Tandem CCCH zinc finger" evidence="19">
    <location>
        <begin position="339"/>
        <end position="388"/>
    </location>
</feature>
<dbReference type="GO" id="GO:0008239">
    <property type="term" value="F:dipeptidyl-peptidase activity"/>
    <property type="evidence" value="ECO:0007669"/>
    <property type="project" value="UniProtKB-EC"/>
</dbReference>
<dbReference type="GO" id="GO:0004177">
    <property type="term" value="F:aminopeptidase activity"/>
    <property type="evidence" value="ECO:0007669"/>
    <property type="project" value="UniProtKB-KW"/>
</dbReference>
<keyword evidence="21" id="KW-1185">Reference proteome</keyword>
<name>C0NB69_AJECG</name>
<evidence type="ECO:0000259" key="17">
    <source>
        <dbReference type="Pfam" id="PF00930"/>
    </source>
</evidence>
<dbReference type="PANTHER" id="PTHR11731">
    <property type="entry name" value="PROTEASE FAMILY S9B,C DIPEPTIDYL-PEPTIDASE IV-RELATED"/>
    <property type="match status" value="1"/>
</dbReference>
<evidence type="ECO:0000259" key="16">
    <source>
        <dbReference type="Pfam" id="PF00326"/>
    </source>
</evidence>
<organism evidence="20 21">
    <name type="scientific">Ajellomyces capsulatus (strain G186AR / H82 / ATCC MYA-2454 / RMSCC 2432)</name>
    <name type="common">Darling's disease fungus</name>
    <name type="synonym">Histoplasma capsulatum</name>
    <dbReference type="NCBI Taxonomy" id="447093"/>
    <lineage>
        <taxon>Eukaryota</taxon>
        <taxon>Fungi</taxon>
        <taxon>Dikarya</taxon>
        <taxon>Ascomycota</taxon>
        <taxon>Pezizomycotina</taxon>
        <taxon>Eurotiomycetes</taxon>
        <taxon>Eurotiomycetidae</taxon>
        <taxon>Onygenales</taxon>
        <taxon>Ajellomycetaceae</taxon>
        <taxon>Histoplasma</taxon>
    </lineage>
</organism>
<evidence type="ECO:0000256" key="15">
    <source>
        <dbReference type="SAM" id="MobiDB-lite"/>
    </source>
</evidence>
<dbReference type="InterPro" id="IPR029058">
    <property type="entry name" value="AB_hydrolase_fold"/>
</dbReference>
<dbReference type="GeneID" id="69033382"/>
<keyword evidence="10" id="KW-0720">Serine protease</keyword>
<evidence type="ECO:0000256" key="12">
    <source>
        <dbReference type="ARBA" id="ARBA00023180"/>
    </source>
</evidence>
<dbReference type="PROSITE" id="PS00708">
    <property type="entry name" value="PRO_ENDOPEP_SER"/>
    <property type="match status" value="1"/>
</dbReference>
<dbReference type="PANTHER" id="PTHR11731:SF162">
    <property type="entry name" value="DIPEPTIDYL PEPTIDASE 4-RELATED"/>
    <property type="match status" value="1"/>
</dbReference>
<dbReference type="STRING" id="447093.C0NB69"/>
<keyword evidence="12" id="KW-0325">Glycoprotein</keyword>
<feature type="domain" description="DUF7923" evidence="18">
    <location>
        <begin position="32"/>
        <end position="200"/>
    </location>
</feature>
<dbReference type="RefSeq" id="XP_045291390.1">
    <property type="nucleotide sequence ID" value="XM_045427415.1"/>
</dbReference>
<feature type="region of interest" description="Disordered" evidence="15">
    <location>
        <begin position="216"/>
        <end position="265"/>
    </location>
</feature>
<reference evidence="20" key="1">
    <citation type="submission" date="2009-02" db="EMBL/GenBank/DDBJ databases">
        <title>The Genome Sequence of Ajellomyces capsulatus strain G186AR.</title>
        <authorList>
            <consortium name="The Broad Institute Genome Sequencing Platform"/>
            <person name="Champion M."/>
            <person name="Cuomo C."/>
            <person name="Ma L.-J."/>
            <person name="Henn M.R."/>
            <person name="Sil A."/>
            <person name="Goldman B."/>
            <person name="Young S.K."/>
            <person name="Kodira C.D."/>
            <person name="Zeng Q."/>
            <person name="Koehrsen M."/>
            <person name="Alvarado L."/>
            <person name="Berlin A."/>
            <person name="Borenstein D."/>
            <person name="Chen Z."/>
            <person name="Engels R."/>
            <person name="Freedman E."/>
            <person name="Gellesch M."/>
            <person name="Goldberg J."/>
            <person name="Griggs A."/>
            <person name="Gujja S."/>
            <person name="Heiman D."/>
            <person name="Hepburn T."/>
            <person name="Howarth C."/>
            <person name="Jen D."/>
            <person name="Larson L."/>
            <person name="Lewis B."/>
            <person name="Mehta T."/>
            <person name="Park D."/>
            <person name="Pearson M."/>
            <person name="Roberts A."/>
            <person name="Saif S."/>
            <person name="Shea T."/>
            <person name="Shenoy N."/>
            <person name="Sisk P."/>
            <person name="Stolte C."/>
            <person name="Sykes S."/>
            <person name="Walk T."/>
            <person name="White J."/>
            <person name="Yandava C."/>
            <person name="Klein B."/>
            <person name="McEwen J.G."/>
            <person name="Puccia R."/>
            <person name="Goldman G.H."/>
            <person name="Felipe M.S."/>
            <person name="Nino-Vega G."/>
            <person name="San-Blas G."/>
            <person name="Taylor J."/>
            <person name="Mendoza L."/>
            <person name="Galagan J."/>
            <person name="Nusbaum C."/>
            <person name="Birren B."/>
        </authorList>
    </citation>
    <scope>NUCLEOTIDE SEQUENCE</scope>
    <source>
        <strain evidence="20">G186AR</strain>
    </source>
</reference>
<dbReference type="HOGENOM" id="CLU_263064_0_0_1"/>
<dbReference type="InterPro" id="IPR050278">
    <property type="entry name" value="Serine_Prot_S9B/DPPIV"/>
</dbReference>
<evidence type="ECO:0000256" key="7">
    <source>
        <dbReference type="ARBA" id="ARBA00022670"/>
    </source>
</evidence>
<dbReference type="GO" id="GO:0006508">
    <property type="term" value="P:proteolysis"/>
    <property type="evidence" value="ECO:0007669"/>
    <property type="project" value="UniProtKB-KW"/>
</dbReference>
<keyword evidence="8" id="KW-0732">Signal</keyword>
<dbReference type="FunFam" id="2.140.10.30:FF:000003">
    <property type="entry name" value="Probable dipeptidyl peptidase 4"/>
    <property type="match status" value="1"/>
</dbReference>
<dbReference type="VEuPathDB" id="FungiDB:I7I50_02160"/>
<dbReference type="InterPro" id="IPR001375">
    <property type="entry name" value="Peptidase_S9_cat"/>
</dbReference>
<comment type="similarity">
    <text evidence="3">Belongs to the peptidase S9B family.</text>
</comment>
<protein>
    <recommendedName>
        <fullName evidence="4">dipeptidyl-peptidase IV</fullName>
        <ecNumber evidence="4">3.4.14.5</ecNumber>
    </recommendedName>
    <alternativeName>
        <fullName evidence="13">Dipeptidyl peptidase IV</fullName>
    </alternativeName>
</protein>
<evidence type="ECO:0000256" key="13">
    <source>
        <dbReference type="ARBA" id="ARBA00030567"/>
    </source>
</evidence>
<keyword evidence="5" id="KW-0031">Aminopeptidase</keyword>
<feature type="domain" description="Dipeptidylpeptidase IV N-terminal" evidence="17">
    <location>
        <begin position="605"/>
        <end position="968"/>
    </location>
</feature>
<accession>C0NB69</accession>
<evidence type="ECO:0000256" key="5">
    <source>
        <dbReference type="ARBA" id="ARBA00022438"/>
    </source>
</evidence>
<keyword evidence="11" id="KW-0843">Virulence</keyword>
<dbReference type="Pfam" id="PF00326">
    <property type="entry name" value="Peptidase_S9"/>
    <property type="match status" value="1"/>
</dbReference>
<dbReference type="Proteomes" id="UP000001631">
    <property type="component" value="Unassembled WGS sequence"/>
</dbReference>
<dbReference type="VEuPathDB" id="FungiDB:I7I50_02161"/>
<gene>
    <name evidence="20" type="ORF">HCBG_00365</name>
</gene>
<dbReference type="Pfam" id="PF25543">
    <property type="entry name" value="zf-CCCH_tandem"/>
    <property type="match status" value="1"/>
</dbReference>
<keyword evidence="9" id="KW-0378">Hydrolase</keyword>
<evidence type="ECO:0000256" key="6">
    <source>
        <dbReference type="ARBA" id="ARBA00022525"/>
    </source>
</evidence>
<evidence type="ECO:0000259" key="18">
    <source>
        <dbReference type="Pfam" id="PF25540"/>
    </source>
</evidence>
<dbReference type="InterPro" id="IPR057654">
    <property type="entry name" value="Znf-CCCH_tandem"/>
</dbReference>
<evidence type="ECO:0000259" key="19">
    <source>
        <dbReference type="Pfam" id="PF25543"/>
    </source>
</evidence>
<comment type="subcellular location">
    <subcellularLocation>
        <location evidence="2">Secreted</location>
    </subcellularLocation>
</comment>
<dbReference type="Pfam" id="PF25540">
    <property type="entry name" value="DUF7923"/>
    <property type="match status" value="1"/>
</dbReference>
<evidence type="ECO:0000256" key="8">
    <source>
        <dbReference type="ARBA" id="ARBA00022729"/>
    </source>
</evidence>
<evidence type="ECO:0000256" key="9">
    <source>
        <dbReference type="ARBA" id="ARBA00022801"/>
    </source>
</evidence>
<dbReference type="InParanoid" id="C0NB69"/>
<dbReference type="AlphaFoldDB" id="C0NB69"/>
<evidence type="ECO:0000256" key="10">
    <source>
        <dbReference type="ARBA" id="ARBA00022825"/>
    </source>
</evidence>
<evidence type="ECO:0000313" key="20">
    <source>
        <dbReference type="EMBL" id="EEH10910.1"/>
    </source>
</evidence>
<dbReference type="SUPFAM" id="SSF82171">
    <property type="entry name" value="DPP6 N-terminal domain-like"/>
    <property type="match status" value="1"/>
</dbReference>
<dbReference type="SUPFAM" id="SSF53474">
    <property type="entry name" value="alpha/beta-Hydrolases"/>
    <property type="match status" value="1"/>
</dbReference>
<proteinExistence type="inferred from homology"/>
<dbReference type="Pfam" id="PF00930">
    <property type="entry name" value="DPPIV_N"/>
    <property type="match status" value="1"/>
</dbReference>
<dbReference type="GO" id="GO:0005576">
    <property type="term" value="C:extracellular region"/>
    <property type="evidence" value="ECO:0007669"/>
    <property type="project" value="UniProtKB-SubCell"/>
</dbReference>
<dbReference type="GO" id="GO:0004252">
    <property type="term" value="F:serine-type endopeptidase activity"/>
    <property type="evidence" value="ECO:0007669"/>
    <property type="project" value="InterPro"/>
</dbReference>
<dbReference type="GO" id="GO:0005886">
    <property type="term" value="C:plasma membrane"/>
    <property type="evidence" value="ECO:0007669"/>
    <property type="project" value="TreeGrafter"/>
</dbReference>
<feature type="domain" description="Peptidase S9 prolyl oligopeptidase catalytic" evidence="16">
    <location>
        <begin position="1054"/>
        <end position="1251"/>
    </location>
</feature>
<evidence type="ECO:0000256" key="11">
    <source>
        <dbReference type="ARBA" id="ARBA00023026"/>
    </source>
</evidence>
<dbReference type="ESTHER" id="ajecn-a6r491">
    <property type="family name" value="DPP4N_Peptidase_S9"/>
</dbReference>
<evidence type="ECO:0000313" key="21">
    <source>
        <dbReference type="Proteomes" id="UP000001631"/>
    </source>
</evidence>
<comment type="catalytic activity">
    <reaction evidence="1">
        <text>Release of an N-terminal dipeptide, Xaa-Yaa-|-Zaa-, from a polypeptide, preferentially when Yaa is Pro, provided Zaa is neither Pro nor hydroxyproline.</text>
        <dbReference type="EC" id="3.4.14.5"/>
    </reaction>
</comment>
<evidence type="ECO:0000256" key="2">
    <source>
        <dbReference type="ARBA" id="ARBA00004613"/>
    </source>
</evidence>
<keyword evidence="6" id="KW-0964">Secreted</keyword>
<dbReference type="InterPro" id="IPR057683">
    <property type="entry name" value="DUF7923"/>
</dbReference>
<comment type="function">
    <text evidence="14">Extracellular dipeptidyl-peptidase which removes N-terminal dipeptides sequentially from polypeptides having unsubstituted N-termini provided that the penultimate residue is proline. Contributes to pathogenicity.</text>
</comment>
<feature type="compositionally biased region" description="Low complexity" evidence="15">
    <location>
        <begin position="227"/>
        <end position="243"/>
    </location>
</feature>
<dbReference type="InterPro" id="IPR002469">
    <property type="entry name" value="Peptidase_S9B_N"/>
</dbReference>
<evidence type="ECO:0000256" key="14">
    <source>
        <dbReference type="ARBA" id="ARBA00037607"/>
    </source>
</evidence>
<keyword evidence="7" id="KW-0645">Protease</keyword>
<evidence type="ECO:0000256" key="1">
    <source>
        <dbReference type="ARBA" id="ARBA00001257"/>
    </source>
</evidence>
<dbReference type="FunFam" id="3.40.50.1820:FF:000003">
    <property type="entry name" value="Dipeptidyl peptidase 4"/>
    <property type="match status" value="1"/>
</dbReference>
<evidence type="ECO:0000256" key="4">
    <source>
        <dbReference type="ARBA" id="ARBA00012062"/>
    </source>
</evidence>
<evidence type="ECO:0000256" key="3">
    <source>
        <dbReference type="ARBA" id="ARBA00006150"/>
    </source>
</evidence>
<dbReference type="EC" id="3.4.14.5" evidence="4"/>
<sequence>MSETGVGMASPDHEHFMKLREANEAFYGFVEFLDEFVENGELGGQDAARRLIQHVSEYVQNELADLRPDLPVVVRVYANLKGLRRTYQEAHILDDENEFELFVRGFNMGHPLCDFVDAGAGKECSDEKIRETFKLHAGNVHCKHIVFAGSTDNGYARLLGPYSSTTDFCKRVTMLEGPPFEKELAQLKDKYRTTSFPTVFRDTKLPPIRRVSFSATPIYEPNPTKSPPSYASAASFSSSPPAYNGSRPSTPAPVEKTPGSPSGANGPAWFNGNGTVCGVAVLKNKHGQRVDSPIKPSSSIVQSLKSRKLCNPYHLLGTCHFLACKHEHGERLNDKMMEALRYVARLAPCPSGLECEDENCYSGHRCPNNPCHRPNCHFPKEMHGVDTKICKTWKRVWNLAPNKAREDRNCDVGSDVVNRHYKLVRGAETKLEFGRRRHIRADINTVTLHYDDAYLSHYFSASLTQHSGIQRHQLQLFSMHNHVENPSANCSAKTVLFPHLCFRFFISRAAPALKRAVLAIKPPRQPHPPTGSGNRLLSYNETVLQKPFAPETISVDWVSTDKDGQYVYQKSDSTLVLQHIATETQRVLIDSDRVPDDAHEYFLKPDLSAVMWATNYTKQYRHSYFANYFIQDVESGELTPLAKDQAGDLQYAAWSPVGNAIAYVRGNNLFIWKDGTTTQITSDGGVDTFNGVPDWVYEEEIFGDRYALWFSPDGQYLAFLRFDETGVPTYTVPYYMGNQEVPPSYPKELDIRYPKVSQTNPRVEFHILDVNSLKSKKVSSEAFPADDLIIGEVAWVTEKHEAVVFRAFNRVQDQEKVILVYASSGKSSVVRERDGTDGWLDNLLSINYVGKVQNEKTQGHHNTYYADISDVSGWAHIYLFPVEGGEPISLTSGEWEVTSIVSIDRERELIYYLSTKHHPTERHLYSVSFRTLKSKPLVDDTVAGYWSASFSSKGGYYLLTYGGPDVPYQELFSVDSPKPLRVITSNEDIVDALKEFKLPKISFFDLSIESGFNLTVMQRLPANFDQRKKYPVLFTPYGGPGAQEASKAWKALDWKAYIASDPELEYITWTVDNRGTGFRGRKFRAAVAKQLDLLEAQDQIAAAKAIGKNCFVDKDRIGIWGWSYGGYLSSKVLETDSGVFSFGMITAPVTDWRLYDSMYTERYMKTFELNEAGYNTSAVRKPAGFSNIAGSFLLQHGTGDDNVHFQHSAALTDMLMGGGVPPQKMESQWFTDSDHSITYHGSSVFLYKQLTRMLYRQKTRDVTKGPEIHQWSRRDRNGLRF</sequence>
<dbReference type="InterPro" id="IPR002471">
    <property type="entry name" value="Pept_S9_AS"/>
</dbReference>
<dbReference type="Gene3D" id="2.140.10.30">
    <property type="entry name" value="Dipeptidylpeptidase IV, N-terminal domain"/>
    <property type="match status" value="1"/>
</dbReference>